<dbReference type="GO" id="GO:0016020">
    <property type="term" value="C:membrane"/>
    <property type="evidence" value="ECO:0007669"/>
    <property type="project" value="UniProtKB-SubCell"/>
</dbReference>
<gene>
    <name evidence="8" type="ORF">BO97DRAFT_440635</name>
</gene>
<dbReference type="AlphaFoldDB" id="A0A395I7H1"/>
<keyword evidence="4" id="KW-0503">Monooxygenase</keyword>
<comment type="similarity">
    <text evidence="6">Belongs to the anthrone oxygenase family.</text>
</comment>
<dbReference type="InterPro" id="IPR013901">
    <property type="entry name" value="Anthrone_oxy"/>
</dbReference>
<dbReference type="VEuPathDB" id="FungiDB:BO97DRAFT_440635"/>
<feature type="transmembrane region" description="Helical" evidence="7">
    <location>
        <begin position="104"/>
        <end position="123"/>
    </location>
</feature>
<dbReference type="RefSeq" id="XP_025555225.1">
    <property type="nucleotide sequence ID" value="XM_025698097.1"/>
</dbReference>
<evidence type="ECO:0000313" key="8">
    <source>
        <dbReference type="EMBL" id="RAL16071.1"/>
    </source>
</evidence>
<evidence type="ECO:0000256" key="4">
    <source>
        <dbReference type="ARBA" id="ARBA00023033"/>
    </source>
</evidence>
<dbReference type="Pfam" id="PF08592">
    <property type="entry name" value="Anthrone_oxy"/>
    <property type="match status" value="1"/>
</dbReference>
<evidence type="ECO:0000256" key="7">
    <source>
        <dbReference type="SAM" id="Phobius"/>
    </source>
</evidence>
<sequence>MSTITPSTSSFAIAQAVGLTGAAWLSGNIFSLSLMGIPPLIEAHHREKIPLSTTVKQWRTIYTYGAQRAPLIALSTASTFLYLAWGVRESTPLSLITARHSSKVYCAAAALVLGIVPFTLTFMKKTNDRLTQWARHESEWTADADAEVEGLLWKWTWLNAARSLFPLLGGLVGLGVFA</sequence>
<feature type="transmembrane region" description="Helical" evidence="7">
    <location>
        <begin position="157"/>
        <end position="177"/>
    </location>
</feature>
<evidence type="ECO:0000256" key="5">
    <source>
        <dbReference type="ARBA" id="ARBA00023136"/>
    </source>
</evidence>
<protein>
    <submittedName>
        <fullName evidence="8">DUF1772-domain-containing protein</fullName>
    </submittedName>
</protein>
<dbReference type="PANTHER" id="PTHR35042:SF1">
    <property type="entry name" value="DUF1772-DOMAIN-CONTAINING PROTEIN"/>
    <property type="match status" value="1"/>
</dbReference>
<feature type="transmembrane region" description="Helical" evidence="7">
    <location>
        <begin position="12"/>
        <end position="41"/>
    </location>
</feature>
<keyword evidence="9" id="KW-1185">Reference proteome</keyword>
<name>A0A395I7H1_ASPHC</name>
<keyword evidence="4" id="KW-0560">Oxidoreductase</keyword>
<organism evidence="8 9">
    <name type="scientific">Aspergillus homomorphus (strain CBS 101889)</name>
    <dbReference type="NCBI Taxonomy" id="1450537"/>
    <lineage>
        <taxon>Eukaryota</taxon>
        <taxon>Fungi</taxon>
        <taxon>Dikarya</taxon>
        <taxon>Ascomycota</taxon>
        <taxon>Pezizomycotina</taxon>
        <taxon>Eurotiomycetes</taxon>
        <taxon>Eurotiomycetidae</taxon>
        <taxon>Eurotiales</taxon>
        <taxon>Aspergillaceae</taxon>
        <taxon>Aspergillus</taxon>
        <taxon>Aspergillus subgen. Circumdati</taxon>
    </lineage>
</organism>
<dbReference type="GO" id="GO:0004497">
    <property type="term" value="F:monooxygenase activity"/>
    <property type="evidence" value="ECO:0007669"/>
    <property type="project" value="UniProtKB-KW"/>
</dbReference>
<evidence type="ECO:0000256" key="6">
    <source>
        <dbReference type="ARBA" id="ARBA00034313"/>
    </source>
</evidence>
<dbReference type="Proteomes" id="UP000248961">
    <property type="component" value="Unassembled WGS sequence"/>
</dbReference>
<evidence type="ECO:0000256" key="3">
    <source>
        <dbReference type="ARBA" id="ARBA00022989"/>
    </source>
</evidence>
<reference evidence="8 9" key="1">
    <citation type="submission" date="2018-02" db="EMBL/GenBank/DDBJ databases">
        <title>The genomes of Aspergillus section Nigri reveals drivers in fungal speciation.</title>
        <authorList>
            <consortium name="DOE Joint Genome Institute"/>
            <person name="Vesth T.C."/>
            <person name="Nybo J."/>
            <person name="Theobald S."/>
            <person name="Brandl J."/>
            <person name="Frisvad J.C."/>
            <person name="Nielsen K.F."/>
            <person name="Lyhne E.K."/>
            <person name="Kogle M.E."/>
            <person name="Kuo A."/>
            <person name="Riley R."/>
            <person name="Clum A."/>
            <person name="Nolan M."/>
            <person name="Lipzen A."/>
            <person name="Salamov A."/>
            <person name="Henrissat B."/>
            <person name="Wiebenga A."/>
            <person name="De vries R.P."/>
            <person name="Grigoriev I.V."/>
            <person name="Mortensen U.H."/>
            <person name="Andersen M.R."/>
            <person name="Baker S.E."/>
        </authorList>
    </citation>
    <scope>NUCLEOTIDE SEQUENCE [LARGE SCALE GENOMIC DNA]</scope>
    <source>
        <strain evidence="8 9">CBS 101889</strain>
    </source>
</reference>
<dbReference type="PANTHER" id="PTHR35042">
    <property type="entry name" value="ANTHRONE OXYGENASE ENCC"/>
    <property type="match status" value="1"/>
</dbReference>
<proteinExistence type="inferred from homology"/>
<keyword evidence="2 7" id="KW-0812">Transmembrane</keyword>
<evidence type="ECO:0000313" key="9">
    <source>
        <dbReference type="Proteomes" id="UP000248961"/>
    </source>
</evidence>
<dbReference type="EMBL" id="KZ824270">
    <property type="protein sequence ID" value="RAL16071.1"/>
    <property type="molecule type" value="Genomic_DNA"/>
</dbReference>
<comment type="subcellular location">
    <subcellularLocation>
        <location evidence="1">Membrane</location>
        <topology evidence="1">Multi-pass membrane protein</topology>
    </subcellularLocation>
</comment>
<evidence type="ECO:0000256" key="1">
    <source>
        <dbReference type="ARBA" id="ARBA00004141"/>
    </source>
</evidence>
<dbReference type="GeneID" id="37202386"/>
<evidence type="ECO:0000256" key="2">
    <source>
        <dbReference type="ARBA" id="ARBA00022692"/>
    </source>
</evidence>
<dbReference type="OrthoDB" id="5954308at2759"/>
<keyword evidence="3 7" id="KW-1133">Transmembrane helix</keyword>
<keyword evidence="5 7" id="KW-0472">Membrane</keyword>
<accession>A0A395I7H1</accession>